<organism evidence="17 18">
    <name type="scientific">Bacillus amyloliquefaciens</name>
    <name type="common">Bacillus velezensis</name>
    <dbReference type="NCBI Taxonomy" id="1390"/>
    <lineage>
        <taxon>Bacteria</taxon>
        <taxon>Bacillati</taxon>
        <taxon>Bacillota</taxon>
        <taxon>Bacilli</taxon>
        <taxon>Bacillales</taxon>
        <taxon>Bacillaceae</taxon>
        <taxon>Bacillus</taxon>
        <taxon>Bacillus amyloliquefaciens group</taxon>
    </lineage>
</organism>
<dbReference type="GO" id="GO:0008972">
    <property type="term" value="F:phosphomethylpyrimidine kinase activity"/>
    <property type="evidence" value="ECO:0007669"/>
    <property type="project" value="UniProtKB-EC"/>
</dbReference>
<dbReference type="PANTHER" id="PTHR20858">
    <property type="entry name" value="PHOSPHOMETHYLPYRIMIDINE KINASE"/>
    <property type="match status" value="1"/>
</dbReference>
<keyword evidence="11" id="KW-0067">ATP-binding</keyword>
<evidence type="ECO:0000256" key="5">
    <source>
        <dbReference type="ARBA" id="ARBA00012135"/>
    </source>
</evidence>
<dbReference type="EC" id="2.7.4.7" evidence="6"/>
<dbReference type="InterPro" id="IPR004399">
    <property type="entry name" value="HMP/HMP-P_kinase_dom"/>
</dbReference>
<dbReference type="Proteomes" id="UP001222377">
    <property type="component" value="Unassembled WGS sequence"/>
</dbReference>
<evidence type="ECO:0000256" key="2">
    <source>
        <dbReference type="ARBA" id="ARBA00000565"/>
    </source>
</evidence>
<keyword evidence="8 17" id="KW-0808">Transferase</keyword>
<evidence type="ECO:0000256" key="13">
    <source>
        <dbReference type="ARBA" id="ARBA00037917"/>
    </source>
</evidence>
<evidence type="ECO:0000259" key="16">
    <source>
        <dbReference type="Pfam" id="PF08543"/>
    </source>
</evidence>
<dbReference type="GO" id="GO:0005524">
    <property type="term" value="F:ATP binding"/>
    <property type="evidence" value="ECO:0007669"/>
    <property type="project" value="UniProtKB-KW"/>
</dbReference>
<dbReference type="InterPro" id="IPR013749">
    <property type="entry name" value="PM/HMP-P_kinase-1"/>
</dbReference>
<evidence type="ECO:0000256" key="12">
    <source>
        <dbReference type="ARBA" id="ARBA00022977"/>
    </source>
</evidence>
<evidence type="ECO:0000256" key="9">
    <source>
        <dbReference type="ARBA" id="ARBA00022741"/>
    </source>
</evidence>
<evidence type="ECO:0000313" key="18">
    <source>
        <dbReference type="Proteomes" id="UP001222377"/>
    </source>
</evidence>
<evidence type="ECO:0000256" key="10">
    <source>
        <dbReference type="ARBA" id="ARBA00022777"/>
    </source>
</evidence>
<evidence type="ECO:0000256" key="11">
    <source>
        <dbReference type="ARBA" id="ARBA00022840"/>
    </source>
</evidence>
<name>A0AAP4DK33_BACAM</name>
<evidence type="ECO:0000256" key="1">
    <source>
        <dbReference type="ARBA" id="ARBA00000151"/>
    </source>
</evidence>
<dbReference type="GO" id="GO:0009228">
    <property type="term" value="P:thiamine biosynthetic process"/>
    <property type="evidence" value="ECO:0007669"/>
    <property type="project" value="UniProtKB-KW"/>
</dbReference>
<sequence>MKDIYKALSIAGTDPSGGAGIHADLKTFQEQKVYGMAVITSVVAQNTLGVKSFEEMSLQNISQQIDCVMDDIKPDAVKTGMLASIGIIELLAEKLKDANIQSYVMDPVMIAKSGHHLLHKDAIDHLKKLLIPQTTVITPNIPEAEVIIGKSIETVQQMRDAAKEIVEVYGAKSAVVKGGHLNGEARDILYFDEDFEEFVSPRFDTKHTHGTGCTFSAVITAELAKQHSIPESVATGKEFISAAIKHPLGIGKGQGPTNHFAYRSTINQETPLKECYDDLQEL</sequence>
<evidence type="ECO:0000256" key="3">
    <source>
        <dbReference type="ARBA" id="ARBA00004769"/>
    </source>
</evidence>
<keyword evidence="12" id="KW-0784">Thiamine biosynthesis</keyword>
<dbReference type="GO" id="GO:0008902">
    <property type="term" value="F:hydroxymethylpyrimidine kinase activity"/>
    <property type="evidence" value="ECO:0007669"/>
    <property type="project" value="UniProtKB-EC"/>
</dbReference>
<comment type="pathway">
    <text evidence="3">Cofactor biosynthesis; thiamine diphosphate biosynthesis; 4-amino-2-methyl-5-diphosphomethylpyrimidine from 5-amino-1-(5-phospho-D-ribosyl)imidazole: step 3/3.</text>
</comment>
<dbReference type="Pfam" id="PF08543">
    <property type="entry name" value="Phos_pyr_kin"/>
    <property type="match status" value="1"/>
</dbReference>
<evidence type="ECO:0000256" key="14">
    <source>
        <dbReference type="ARBA" id="ARBA00042102"/>
    </source>
</evidence>
<dbReference type="NCBIfam" id="TIGR00097">
    <property type="entry name" value="HMP-P_kinase"/>
    <property type="match status" value="1"/>
</dbReference>
<accession>A0AAP4DK33</accession>
<dbReference type="GO" id="GO:0005829">
    <property type="term" value="C:cytosol"/>
    <property type="evidence" value="ECO:0007669"/>
    <property type="project" value="TreeGrafter"/>
</dbReference>
<dbReference type="EMBL" id="JARKHX010000005">
    <property type="protein sequence ID" value="MDF4195105.1"/>
    <property type="molecule type" value="Genomic_DNA"/>
</dbReference>
<evidence type="ECO:0000256" key="8">
    <source>
        <dbReference type="ARBA" id="ARBA00022679"/>
    </source>
</evidence>
<keyword evidence="10 17" id="KW-0418">Kinase</keyword>
<proteinExistence type="inferred from homology"/>
<evidence type="ECO:0000256" key="7">
    <source>
        <dbReference type="ARBA" id="ARBA00019161"/>
    </source>
</evidence>
<comment type="catalytic activity">
    <reaction evidence="1">
        <text>4-amino-5-hydroxymethyl-2-methylpyrimidine + ATP = 4-amino-2-methyl-5-(phosphooxymethyl)pyrimidine + ADP + H(+)</text>
        <dbReference type="Rhea" id="RHEA:23096"/>
        <dbReference type="ChEBI" id="CHEBI:15378"/>
        <dbReference type="ChEBI" id="CHEBI:16892"/>
        <dbReference type="ChEBI" id="CHEBI:30616"/>
        <dbReference type="ChEBI" id="CHEBI:58354"/>
        <dbReference type="ChEBI" id="CHEBI:456216"/>
        <dbReference type="EC" id="2.7.1.49"/>
    </reaction>
</comment>
<evidence type="ECO:0000256" key="6">
    <source>
        <dbReference type="ARBA" id="ARBA00012963"/>
    </source>
</evidence>
<evidence type="ECO:0000313" key="17">
    <source>
        <dbReference type="EMBL" id="MDF4195105.1"/>
    </source>
</evidence>
<comment type="pathway">
    <text evidence="13">Cofactor biosynthesis; thiamine diphosphate biosynthesis; 4-amino-2-methyl-5-diphosphomethylpyrimidine from 5-amino-1-(5-phospho-D-ribosyl)imidazole: step 2/3.</text>
</comment>
<reference evidence="17" key="1">
    <citation type="submission" date="2023-02" db="EMBL/GenBank/DDBJ databases">
        <title>Draft Whole-Genome Sequences of Bacillus Strains of Potential Probiotic for Poultry.</title>
        <authorList>
            <person name="Ma L.M."/>
            <person name="Lopez-Guerra N."/>
            <person name="Zhang G."/>
        </authorList>
    </citation>
    <scope>NUCLEOTIDE SEQUENCE</scope>
    <source>
        <strain evidence="17">OSU1013-24</strain>
    </source>
</reference>
<dbReference type="AlphaFoldDB" id="A0AAP4DK33"/>
<dbReference type="InterPro" id="IPR029056">
    <property type="entry name" value="Ribokinase-like"/>
</dbReference>
<evidence type="ECO:0000256" key="4">
    <source>
        <dbReference type="ARBA" id="ARBA00009879"/>
    </source>
</evidence>
<keyword evidence="9" id="KW-0547">Nucleotide-binding</keyword>
<dbReference type="PANTHER" id="PTHR20858:SF17">
    <property type="entry name" value="HYDROXYMETHYLPYRIMIDINE_PHOSPHOMETHYLPYRIMIDINE KINASE THI20-RELATED"/>
    <property type="match status" value="1"/>
</dbReference>
<evidence type="ECO:0000256" key="15">
    <source>
        <dbReference type="ARBA" id="ARBA00043176"/>
    </source>
</evidence>
<dbReference type="EC" id="2.7.1.49" evidence="5"/>
<protein>
    <recommendedName>
        <fullName evidence="7">Hydroxymethylpyrimidine/phosphomethylpyrimidine kinase</fullName>
        <ecNumber evidence="5">2.7.1.49</ecNumber>
        <ecNumber evidence="6">2.7.4.7</ecNumber>
    </recommendedName>
    <alternativeName>
        <fullName evidence="14">Hydroxymethylpyrimidine kinase</fullName>
    </alternativeName>
    <alternativeName>
        <fullName evidence="15">Hydroxymethylpyrimidine phosphate kinase</fullName>
    </alternativeName>
</protein>
<gene>
    <name evidence="17" type="primary">thiD</name>
    <name evidence="17" type="ORF">PV946_15240</name>
</gene>
<comment type="catalytic activity">
    <reaction evidence="2">
        <text>4-amino-2-methyl-5-(phosphooxymethyl)pyrimidine + ATP = 4-amino-2-methyl-5-(diphosphooxymethyl)pyrimidine + ADP</text>
        <dbReference type="Rhea" id="RHEA:19893"/>
        <dbReference type="ChEBI" id="CHEBI:30616"/>
        <dbReference type="ChEBI" id="CHEBI:57841"/>
        <dbReference type="ChEBI" id="CHEBI:58354"/>
        <dbReference type="ChEBI" id="CHEBI:456216"/>
        <dbReference type="EC" id="2.7.4.7"/>
    </reaction>
</comment>
<dbReference type="FunFam" id="3.40.1190.20:FF:000003">
    <property type="entry name" value="Phosphomethylpyrimidine kinase ThiD"/>
    <property type="match status" value="1"/>
</dbReference>
<dbReference type="Gene3D" id="3.40.1190.20">
    <property type="match status" value="1"/>
</dbReference>
<comment type="caution">
    <text evidence="17">The sequence shown here is derived from an EMBL/GenBank/DDBJ whole genome shotgun (WGS) entry which is preliminary data.</text>
</comment>
<comment type="similarity">
    <text evidence="4">Belongs to the ThiD family.</text>
</comment>
<dbReference type="SUPFAM" id="SSF53613">
    <property type="entry name" value="Ribokinase-like"/>
    <property type="match status" value="1"/>
</dbReference>
<dbReference type="RefSeq" id="WP_100261619.1">
    <property type="nucleotide sequence ID" value="NZ_CP029069.1"/>
</dbReference>
<feature type="domain" description="Pyridoxamine kinase/Phosphomethylpyrimidine kinase" evidence="16">
    <location>
        <begin position="14"/>
        <end position="258"/>
    </location>
</feature>
<dbReference type="CDD" id="cd01169">
    <property type="entry name" value="HMPP_kinase"/>
    <property type="match status" value="1"/>
</dbReference>